<gene>
    <name evidence="1" type="ORF">BBK82_22760</name>
</gene>
<evidence type="ECO:0000313" key="2">
    <source>
        <dbReference type="Proteomes" id="UP000093053"/>
    </source>
</evidence>
<protein>
    <submittedName>
        <fullName evidence="1">Uncharacterized protein</fullName>
    </submittedName>
</protein>
<evidence type="ECO:0000313" key="1">
    <source>
        <dbReference type="EMBL" id="ANZ38464.1"/>
    </source>
</evidence>
<dbReference type="STRING" id="1586287.BBK82_22760"/>
<accession>A0A1B2HL61</accession>
<keyword evidence="2" id="KW-1185">Reference proteome</keyword>
<dbReference type="Proteomes" id="UP000093053">
    <property type="component" value="Chromosome"/>
</dbReference>
<proteinExistence type="predicted"/>
<sequence length="131" mass="14138">MVDEVPSWWVLGPHGERVAEFVEQVRALTPRQVAVVAVAEGEPVRRGAPADLGNCAVHVNAAFHEAADRAGDHLRTWDADLGSLVLSDPAWLRARQAVHAALRAVAAPEQCSAAEREVLARRWDARGAAHT</sequence>
<reference evidence="1 2" key="1">
    <citation type="submission" date="2016-07" db="EMBL/GenBank/DDBJ databases">
        <title>Complete genome sequence of the Lentzea guizhouensis DHS C013.</title>
        <authorList>
            <person name="Cao C."/>
        </authorList>
    </citation>
    <scope>NUCLEOTIDE SEQUENCE [LARGE SCALE GENOMIC DNA]</scope>
    <source>
        <strain evidence="1 2">DHS C013</strain>
    </source>
</reference>
<dbReference type="KEGG" id="led:BBK82_22760"/>
<name>A0A1B2HL61_9PSEU</name>
<dbReference type="AlphaFoldDB" id="A0A1B2HL61"/>
<organism evidence="1 2">
    <name type="scientific">Lentzea guizhouensis</name>
    <dbReference type="NCBI Taxonomy" id="1586287"/>
    <lineage>
        <taxon>Bacteria</taxon>
        <taxon>Bacillati</taxon>
        <taxon>Actinomycetota</taxon>
        <taxon>Actinomycetes</taxon>
        <taxon>Pseudonocardiales</taxon>
        <taxon>Pseudonocardiaceae</taxon>
        <taxon>Lentzea</taxon>
    </lineage>
</organism>
<dbReference type="EMBL" id="CP016793">
    <property type="protein sequence ID" value="ANZ38464.1"/>
    <property type="molecule type" value="Genomic_DNA"/>
</dbReference>